<evidence type="ECO:0000256" key="5">
    <source>
        <dbReference type="ARBA" id="ARBA00023163"/>
    </source>
</evidence>
<dbReference type="HAMAP" id="MF_00693">
    <property type="entry name" value="Transcrip_reg_TACO1"/>
    <property type="match status" value="1"/>
</dbReference>
<sequence>MSGHSKWSTIKRAKAVTDAKRGQAFSKLVHAMTIAAREGGSDPNANPRLRLLVEQAKEINMPKENVERAIERGAGGEGGIVLEEVLFEGYGPGGVAILVEAATDKRNRTTQEIKNIFDKNGGSIGTPGSVVYQFEHRGLIVVEKGASSDETMLKLMDLEIEDIEEVEDGIEVYTKSADLFKIKELIEQNGMSVKSAELTFSPKTPISLEDPAKEQKVLKLIETLDEQDDVQKVYANLI</sequence>
<dbReference type="InterPro" id="IPR048300">
    <property type="entry name" value="TACO1_YebC-like_2nd/3rd_dom"/>
</dbReference>
<evidence type="ECO:0000313" key="10">
    <source>
        <dbReference type="Proteomes" id="UP000178659"/>
    </source>
</evidence>
<comment type="similarity">
    <text evidence="1 6">Belongs to the TACO1 family.</text>
</comment>
<feature type="domain" description="TACO1/YebC-like N-terminal" evidence="8">
    <location>
        <begin position="5"/>
        <end position="75"/>
    </location>
</feature>
<dbReference type="SUPFAM" id="SSF75625">
    <property type="entry name" value="YebC-like"/>
    <property type="match status" value="1"/>
</dbReference>
<evidence type="ECO:0000259" key="8">
    <source>
        <dbReference type="Pfam" id="PF20772"/>
    </source>
</evidence>
<dbReference type="AlphaFoldDB" id="A0A1G1VFA6"/>
<organism evidence="9 10">
    <name type="scientific">Candidatus Blackburnbacteria bacterium RIFCSPLOWO2_01_FULL_40_20</name>
    <dbReference type="NCBI Taxonomy" id="1797519"/>
    <lineage>
        <taxon>Bacteria</taxon>
        <taxon>Candidatus Blackburniibacteriota</taxon>
    </lineage>
</organism>
<dbReference type="InterPro" id="IPR017856">
    <property type="entry name" value="Integrase-like_N"/>
</dbReference>
<dbReference type="NCBIfam" id="TIGR01033">
    <property type="entry name" value="YebC/PmpR family DNA-binding transcriptional regulator"/>
    <property type="match status" value="1"/>
</dbReference>
<dbReference type="PANTHER" id="PTHR12532">
    <property type="entry name" value="TRANSLATIONAL ACTIVATOR OF CYTOCHROME C OXIDASE 1"/>
    <property type="match status" value="1"/>
</dbReference>
<keyword evidence="2 6" id="KW-0963">Cytoplasm</keyword>
<evidence type="ECO:0000256" key="3">
    <source>
        <dbReference type="ARBA" id="ARBA00023015"/>
    </source>
</evidence>
<dbReference type="InterPro" id="IPR026564">
    <property type="entry name" value="Transcrip_reg_TACO1-like_dom3"/>
</dbReference>
<keyword evidence="4 6" id="KW-0238">DNA-binding</keyword>
<dbReference type="Pfam" id="PF20772">
    <property type="entry name" value="TACO1_YebC_N"/>
    <property type="match status" value="1"/>
</dbReference>
<comment type="subcellular location">
    <subcellularLocation>
        <location evidence="6">Cytoplasm</location>
    </subcellularLocation>
</comment>
<evidence type="ECO:0000259" key="7">
    <source>
        <dbReference type="Pfam" id="PF01709"/>
    </source>
</evidence>
<dbReference type="GO" id="GO:0005829">
    <property type="term" value="C:cytosol"/>
    <property type="evidence" value="ECO:0007669"/>
    <property type="project" value="TreeGrafter"/>
</dbReference>
<evidence type="ECO:0000256" key="4">
    <source>
        <dbReference type="ARBA" id="ARBA00023125"/>
    </source>
</evidence>
<dbReference type="InterPro" id="IPR029072">
    <property type="entry name" value="YebC-like"/>
</dbReference>
<dbReference type="GO" id="GO:0003677">
    <property type="term" value="F:DNA binding"/>
    <property type="evidence" value="ECO:0007669"/>
    <property type="project" value="UniProtKB-UniRule"/>
</dbReference>
<dbReference type="FunFam" id="1.10.10.200:FF:000002">
    <property type="entry name" value="Probable transcriptional regulatory protein CLM62_37755"/>
    <property type="match status" value="1"/>
</dbReference>
<protein>
    <recommendedName>
        <fullName evidence="6">Probable transcriptional regulatory protein A3A77_04710</fullName>
    </recommendedName>
</protein>
<evidence type="ECO:0000256" key="6">
    <source>
        <dbReference type="HAMAP-Rule" id="MF_00693"/>
    </source>
</evidence>
<dbReference type="Gene3D" id="1.10.10.200">
    <property type="match status" value="1"/>
</dbReference>
<dbReference type="NCBIfam" id="NF001030">
    <property type="entry name" value="PRK00110.1"/>
    <property type="match status" value="1"/>
</dbReference>
<feature type="domain" description="TACO1/YebC-like second and third" evidence="7">
    <location>
        <begin position="82"/>
        <end position="237"/>
    </location>
</feature>
<dbReference type="EMBL" id="MHCC01000002">
    <property type="protein sequence ID" value="OGY14133.1"/>
    <property type="molecule type" value="Genomic_DNA"/>
</dbReference>
<dbReference type="Pfam" id="PF01709">
    <property type="entry name" value="Transcrip_reg"/>
    <property type="match status" value="1"/>
</dbReference>
<dbReference type="GO" id="GO:0006355">
    <property type="term" value="P:regulation of DNA-templated transcription"/>
    <property type="evidence" value="ECO:0007669"/>
    <property type="project" value="UniProtKB-UniRule"/>
</dbReference>
<evidence type="ECO:0000256" key="1">
    <source>
        <dbReference type="ARBA" id="ARBA00008724"/>
    </source>
</evidence>
<evidence type="ECO:0000256" key="2">
    <source>
        <dbReference type="ARBA" id="ARBA00022490"/>
    </source>
</evidence>
<dbReference type="PANTHER" id="PTHR12532:SF6">
    <property type="entry name" value="TRANSCRIPTIONAL REGULATORY PROTEIN YEBC-RELATED"/>
    <property type="match status" value="1"/>
</dbReference>
<name>A0A1G1VFA6_9BACT</name>
<dbReference type="InterPro" id="IPR002876">
    <property type="entry name" value="Transcrip_reg_TACO1-like"/>
</dbReference>
<evidence type="ECO:0000313" key="9">
    <source>
        <dbReference type="EMBL" id="OGY14133.1"/>
    </source>
</evidence>
<gene>
    <name evidence="9" type="ORF">A3A77_04710</name>
</gene>
<comment type="caution">
    <text evidence="9">The sequence shown here is derived from an EMBL/GenBank/DDBJ whole genome shotgun (WGS) entry which is preliminary data.</text>
</comment>
<dbReference type="NCBIfam" id="NF009044">
    <property type="entry name" value="PRK12378.1"/>
    <property type="match status" value="1"/>
</dbReference>
<proteinExistence type="inferred from homology"/>
<reference evidence="9 10" key="1">
    <citation type="journal article" date="2016" name="Nat. Commun.">
        <title>Thousands of microbial genomes shed light on interconnected biogeochemical processes in an aquifer system.</title>
        <authorList>
            <person name="Anantharaman K."/>
            <person name="Brown C.T."/>
            <person name="Hug L.A."/>
            <person name="Sharon I."/>
            <person name="Castelle C.J."/>
            <person name="Probst A.J."/>
            <person name="Thomas B.C."/>
            <person name="Singh A."/>
            <person name="Wilkins M.J."/>
            <person name="Karaoz U."/>
            <person name="Brodie E.L."/>
            <person name="Williams K.H."/>
            <person name="Hubbard S.S."/>
            <person name="Banfield J.F."/>
        </authorList>
    </citation>
    <scope>NUCLEOTIDE SEQUENCE [LARGE SCALE GENOMIC DNA]</scope>
</reference>
<dbReference type="InterPro" id="IPR049083">
    <property type="entry name" value="TACO1_YebC_N"/>
</dbReference>
<keyword evidence="3 6" id="KW-0805">Transcription regulation</keyword>
<dbReference type="Proteomes" id="UP000178659">
    <property type="component" value="Unassembled WGS sequence"/>
</dbReference>
<accession>A0A1G1VFA6</accession>
<dbReference type="Gene3D" id="3.30.70.980">
    <property type="match status" value="2"/>
</dbReference>
<keyword evidence="5 6" id="KW-0804">Transcription</keyword>